<name>A0A517ME16_9BACT</name>
<dbReference type="KEGG" id="rml:FF011L_18310"/>
<sequence>MAAGVGAFAYSNTTFFNWGLPASDATIWASVSGQAIALVLLRAVGASETCCVGFAFGEVQVVVDHDAC</sequence>
<accession>A0A517ME16</accession>
<keyword evidence="2" id="KW-1185">Reference proteome</keyword>
<dbReference type="Proteomes" id="UP000320672">
    <property type="component" value="Chromosome"/>
</dbReference>
<gene>
    <name evidence="1" type="ORF">FF011L_18310</name>
</gene>
<organism evidence="1 2">
    <name type="scientific">Roseimaritima multifibrata</name>
    <dbReference type="NCBI Taxonomy" id="1930274"/>
    <lineage>
        <taxon>Bacteria</taxon>
        <taxon>Pseudomonadati</taxon>
        <taxon>Planctomycetota</taxon>
        <taxon>Planctomycetia</taxon>
        <taxon>Pirellulales</taxon>
        <taxon>Pirellulaceae</taxon>
        <taxon>Roseimaritima</taxon>
    </lineage>
</organism>
<reference evidence="1 2" key="1">
    <citation type="submission" date="2019-02" db="EMBL/GenBank/DDBJ databases">
        <title>Deep-cultivation of Planctomycetes and their phenomic and genomic characterization uncovers novel biology.</title>
        <authorList>
            <person name="Wiegand S."/>
            <person name="Jogler M."/>
            <person name="Boedeker C."/>
            <person name="Pinto D."/>
            <person name="Vollmers J."/>
            <person name="Rivas-Marin E."/>
            <person name="Kohn T."/>
            <person name="Peeters S.H."/>
            <person name="Heuer A."/>
            <person name="Rast P."/>
            <person name="Oberbeckmann S."/>
            <person name="Bunk B."/>
            <person name="Jeske O."/>
            <person name="Meyerdierks A."/>
            <person name="Storesund J.E."/>
            <person name="Kallscheuer N."/>
            <person name="Luecker S."/>
            <person name="Lage O.M."/>
            <person name="Pohl T."/>
            <person name="Merkel B.J."/>
            <person name="Hornburger P."/>
            <person name="Mueller R.-W."/>
            <person name="Bruemmer F."/>
            <person name="Labrenz M."/>
            <person name="Spormann A.M."/>
            <person name="Op den Camp H."/>
            <person name="Overmann J."/>
            <person name="Amann R."/>
            <person name="Jetten M.S.M."/>
            <person name="Mascher T."/>
            <person name="Medema M.H."/>
            <person name="Devos D.P."/>
            <person name="Kaster A.-K."/>
            <person name="Ovreas L."/>
            <person name="Rohde M."/>
            <person name="Galperin M.Y."/>
            <person name="Jogler C."/>
        </authorList>
    </citation>
    <scope>NUCLEOTIDE SEQUENCE [LARGE SCALE GENOMIC DNA]</scope>
    <source>
        <strain evidence="1 2">FF011L</strain>
    </source>
</reference>
<dbReference type="AlphaFoldDB" id="A0A517ME16"/>
<proteinExistence type="predicted"/>
<dbReference type="EMBL" id="CP036262">
    <property type="protein sequence ID" value="QDS93076.1"/>
    <property type="molecule type" value="Genomic_DNA"/>
</dbReference>
<protein>
    <submittedName>
        <fullName evidence="1">Uncharacterized protein</fullName>
    </submittedName>
</protein>
<evidence type="ECO:0000313" key="2">
    <source>
        <dbReference type="Proteomes" id="UP000320672"/>
    </source>
</evidence>
<evidence type="ECO:0000313" key="1">
    <source>
        <dbReference type="EMBL" id="QDS93076.1"/>
    </source>
</evidence>